<dbReference type="EMBL" id="MLKD01000006">
    <property type="protein sequence ID" value="OQE25124.1"/>
    <property type="molecule type" value="Genomic_DNA"/>
</dbReference>
<feature type="compositionally biased region" description="Polar residues" evidence="2">
    <location>
        <begin position="123"/>
        <end position="139"/>
    </location>
</feature>
<keyword evidence="1" id="KW-0175">Coiled coil</keyword>
<dbReference type="STRING" id="303698.A0A1V6TGJ2"/>
<feature type="compositionally biased region" description="Polar residues" evidence="2">
    <location>
        <begin position="149"/>
        <end position="166"/>
    </location>
</feature>
<dbReference type="PANTHER" id="PTHR42070">
    <property type="entry name" value="FILAMENT ASSOCIATED PROTEIN, PUTATIVE (AFU_ORTHOLOGUE AFUA_8G06630)-RELATED"/>
    <property type="match status" value="1"/>
</dbReference>
<gene>
    <name evidence="3" type="ORF">PENSTE_c006G10436</name>
</gene>
<proteinExistence type="predicted"/>
<evidence type="ECO:0000313" key="4">
    <source>
        <dbReference type="Proteomes" id="UP000191285"/>
    </source>
</evidence>
<reference evidence="4" key="1">
    <citation type="journal article" date="2017" name="Nat. Microbiol.">
        <title>Global analysis of biosynthetic gene clusters reveals vast potential of secondary metabolite production in Penicillium species.</title>
        <authorList>
            <person name="Nielsen J.C."/>
            <person name="Grijseels S."/>
            <person name="Prigent S."/>
            <person name="Ji B."/>
            <person name="Dainat J."/>
            <person name="Nielsen K.F."/>
            <person name="Frisvad J.C."/>
            <person name="Workman M."/>
            <person name="Nielsen J."/>
        </authorList>
    </citation>
    <scope>NUCLEOTIDE SEQUENCE [LARGE SCALE GENOMIC DNA]</scope>
    <source>
        <strain evidence="4">IBT 24891</strain>
    </source>
</reference>
<comment type="caution">
    <text evidence="3">The sequence shown here is derived from an EMBL/GenBank/DDBJ whole genome shotgun (WGS) entry which is preliminary data.</text>
</comment>
<evidence type="ECO:0000256" key="1">
    <source>
        <dbReference type="SAM" id="Coils"/>
    </source>
</evidence>
<accession>A0A1V6TGJ2</accession>
<keyword evidence="4" id="KW-1185">Reference proteome</keyword>
<feature type="compositionally biased region" description="Polar residues" evidence="2">
    <location>
        <begin position="9"/>
        <end position="19"/>
    </location>
</feature>
<dbReference type="OrthoDB" id="4505928at2759"/>
<feature type="region of interest" description="Disordered" evidence="2">
    <location>
        <begin position="123"/>
        <end position="166"/>
    </location>
</feature>
<name>A0A1V6TGJ2_9EURO</name>
<sequence>MDINRESEVTISTQMNSSQEKNDRLARIRENQRRSRARKQEYRQELEQKLATCETEARRRDIQYRLALQKVEAENRHLRTLLNSLGISTDLLQRYVELADLGTAVDKKVAIPAIYEHTKTSITSPAQETQASDQTNTATREILPDISPDNITAGTSRGEATNSTEKTQQYDNPYLCKCSPGQQDLASGPVDGDVLNTTLCAIAEELIEQYNTRGTDLEEIRQRLWSGFQSGVAGDGCRVQNNVLFQVLDEISHNV</sequence>
<dbReference type="CDD" id="cd14688">
    <property type="entry name" value="bZIP_YAP"/>
    <property type="match status" value="1"/>
</dbReference>
<evidence type="ECO:0000313" key="3">
    <source>
        <dbReference type="EMBL" id="OQE25124.1"/>
    </source>
</evidence>
<protein>
    <recommendedName>
        <fullName evidence="5">BZIP domain-containing protein</fullName>
    </recommendedName>
</protein>
<dbReference type="PANTHER" id="PTHR42070:SF1">
    <property type="entry name" value="FILAMENT ASSOCIATED PROTEIN, PUTATIVE (AFU_ORTHOLOGUE AFUA_8G06630)-RELATED"/>
    <property type="match status" value="1"/>
</dbReference>
<feature type="coiled-coil region" evidence="1">
    <location>
        <begin position="25"/>
        <end position="59"/>
    </location>
</feature>
<dbReference type="AlphaFoldDB" id="A0A1V6TGJ2"/>
<evidence type="ECO:0008006" key="5">
    <source>
        <dbReference type="Google" id="ProtNLM"/>
    </source>
</evidence>
<feature type="region of interest" description="Disordered" evidence="2">
    <location>
        <begin position="1"/>
        <end position="24"/>
    </location>
</feature>
<evidence type="ECO:0000256" key="2">
    <source>
        <dbReference type="SAM" id="MobiDB-lite"/>
    </source>
</evidence>
<organism evidence="3 4">
    <name type="scientific">Penicillium steckii</name>
    <dbReference type="NCBI Taxonomy" id="303698"/>
    <lineage>
        <taxon>Eukaryota</taxon>
        <taxon>Fungi</taxon>
        <taxon>Dikarya</taxon>
        <taxon>Ascomycota</taxon>
        <taxon>Pezizomycotina</taxon>
        <taxon>Eurotiomycetes</taxon>
        <taxon>Eurotiomycetidae</taxon>
        <taxon>Eurotiales</taxon>
        <taxon>Aspergillaceae</taxon>
        <taxon>Penicillium</taxon>
    </lineage>
</organism>
<dbReference type="Proteomes" id="UP000191285">
    <property type="component" value="Unassembled WGS sequence"/>
</dbReference>